<dbReference type="SUPFAM" id="SSF52540">
    <property type="entry name" value="P-loop containing nucleoside triphosphate hydrolases"/>
    <property type="match status" value="1"/>
</dbReference>
<keyword evidence="4" id="KW-0067">ATP-binding</keyword>
<evidence type="ECO:0000313" key="6">
    <source>
        <dbReference type="EMBL" id="GAA3625608.1"/>
    </source>
</evidence>
<sequence length="262" mass="28199">MARRDDAETAIRASDLSIARAGRTGGPERVIDGVSFEVARARTLAVMGPTGAGKSSLAAVLAGSDEPGLAVVGGDAWVEGIAVRRPGRAHRMLTYLTGYLPQRAGAALPARMTVSEIIGSPITNRDRRVNQRALAVRVATLLDELMLPLGSAPKYPYELSAGMRQRVAFARALVLQPRVFVADDAFANMDVEVRKAARDAITRRRRDHGMATLLITNEREVVRELDADVLVLRGGHPVAYGHGTDDLLWTPSGEADRRMVAS</sequence>
<comment type="caution">
    <text evidence="6">The sequence shown here is derived from an EMBL/GenBank/DDBJ whole genome shotgun (WGS) entry which is preliminary data.</text>
</comment>
<dbReference type="RefSeq" id="WP_344736280.1">
    <property type="nucleotide sequence ID" value="NZ_BAAAYU010000001.1"/>
</dbReference>
<keyword evidence="3" id="KW-0547">Nucleotide-binding</keyword>
<evidence type="ECO:0000313" key="7">
    <source>
        <dbReference type="Proteomes" id="UP001501697"/>
    </source>
</evidence>
<dbReference type="PROSITE" id="PS00211">
    <property type="entry name" value="ABC_TRANSPORTER_1"/>
    <property type="match status" value="1"/>
</dbReference>
<organism evidence="6 7">
    <name type="scientific">Microbacterium awajiense</name>
    <dbReference type="NCBI Taxonomy" id="415214"/>
    <lineage>
        <taxon>Bacteria</taxon>
        <taxon>Bacillati</taxon>
        <taxon>Actinomycetota</taxon>
        <taxon>Actinomycetes</taxon>
        <taxon>Micrococcales</taxon>
        <taxon>Microbacteriaceae</taxon>
        <taxon>Microbacterium</taxon>
    </lineage>
</organism>
<proteinExistence type="inferred from homology"/>
<dbReference type="EMBL" id="BAAAYU010000001">
    <property type="protein sequence ID" value="GAA3625608.1"/>
    <property type="molecule type" value="Genomic_DNA"/>
</dbReference>
<evidence type="ECO:0000256" key="2">
    <source>
        <dbReference type="ARBA" id="ARBA00022448"/>
    </source>
</evidence>
<name>A0ABP7A624_9MICO</name>
<dbReference type="Proteomes" id="UP001501697">
    <property type="component" value="Unassembled WGS sequence"/>
</dbReference>
<feature type="domain" description="ABC transporter" evidence="5">
    <location>
        <begin position="11"/>
        <end position="259"/>
    </location>
</feature>
<dbReference type="Gene3D" id="3.40.50.300">
    <property type="entry name" value="P-loop containing nucleotide triphosphate hydrolases"/>
    <property type="match status" value="1"/>
</dbReference>
<gene>
    <name evidence="6" type="ORF">GCM10022200_04950</name>
</gene>
<comment type="similarity">
    <text evidence="1">Belongs to the ABC transporter superfamily.</text>
</comment>
<dbReference type="Pfam" id="PF00005">
    <property type="entry name" value="ABC_tran"/>
    <property type="match status" value="1"/>
</dbReference>
<dbReference type="SMART" id="SM00382">
    <property type="entry name" value="AAA"/>
    <property type="match status" value="1"/>
</dbReference>
<protein>
    <recommendedName>
        <fullName evidence="5">ABC transporter domain-containing protein</fullName>
    </recommendedName>
</protein>
<evidence type="ECO:0000256" key="3">
    <source>
        <dbReference type="ARBA" id="ARBA00022741"/>
    </source>
</evidence>
<dbReference type="InterPro" id="IPR050319">
    <property type="entry name" value="ABC_transp_ATP-bind"/>
</dbReference>
<evidence type="ECO:0000256" key="4">
    <source>
        <dbReference type="ARBA" id="ARBA00022840"/>
    </source>
</evidence>
<accession>A0ABP7A624</accession>
<dbReference type="PANTHER" id="PTHR43776">
    <property type="entry name" value="TRANSPORT ATP-BINDING PROTEIN"/>
    <property type="match status" value="1"/>
</dbReference>
<evidence type="ECO:0000259" key="5">
    <source>
        <dbReference type="PROSITE" id="PS50893"/>
    </source>
</evidence>
<dbReference type="InterPro" id="IPR017871">
    <property type="entry name" value="ABC_transporter-like_CS"/>
</dbReference>
<dbReference type="PANTHER" id="PTHR43776:SF7">
    <property type="entry name" value="D,D-DIPEPTIDE TRANSPORT ATP-BINDING PROTEIN DDPF-RELATED"/>
    <property type="match status" value="1"/>
</dbReference>
<keyword evidence="2" id="KW-0813">Transport</keyword>
<keyword evidence="7" id="KW-1185">Reference proteome</keyword>
<dbReference type="InterPro" id="IPR027417">
    <property type="entry name" value="P-loop_NTPase"/>
</dbReference>
<reference evidence="7" key="1">
    <citation type="journal article" date="2019" name="Int. J. Syst. Evol. Microbiol.">
        <title>The Global Catalogue of Microorganisms (GCM) 10K type strain sequencing project: providing services to taxonomists for standard genome sequencing and annotation.</title>
        <authorList>
            <consortium name="The Broad Institute Genomics Platform"/>
            <consortium name="The Broad Institute Genome Sequencing Center for Infectious Disease"/>
            <person name="Wu L."/>
            <person name="Ma J."/>
        </authorList>
    </citation>
    <scope>NUCLEOTIDE SEQUENCE [LARGE SCALE GENOMIC DNA]</scope>
    <source>
        <strain evidence="7">JCM 16544</strain>
    </source>
</reference>
<dbReference type="PROSITE" id="PS50893">
    <property type="entry name" value="ABC_TRANSPORTER_2"/>
    <property type="match status" value="1"/>
</dbReference>
<dbReference type="InterPro" id="IPR003439">
    <property type="entry name" value="ABC_transporter-like_ATP-bd"/>
</dbReference>
<evidence type="ECO:0000256" key="1">
    <source>
        <dbReference type="ARBA" id="ARBA00005417"/>
    </source>
</evidence>
<dbReference type="InterPro" id="IPR003593">
    <property type="entry name" value="AAA+_ATPase"/>
</dbReference>